<dbReference type="PANTHER" id="PTHR12126:SF11">
    <property type="entry name" value="NADH DEHYDROGENASE [UBIQUINONE] 1 ALPHA SUBCOMPLEX SUBUNIT 9, MITOCHONDRIAL"/>
    <property type="match status" value="1"/>
</dbReference>
<proteinExistence type="predicted"/>
<dbReference type="AlphaFoldDB" id="A0A3M9MEA6"/>
<evidence type="ECO:0000313" key="3">
    <source>
        <dbReference type="Proteomes" id="UP000271678"/>
    </source>
</evidence>
<accession>A0A3M9MEA6</accession>
<dbReference type="Proteomes" id="UP000271678">
    <property type="component" value="Unassembled WGS sequence"/>
</dbReference>
<name>A0A3M9MEA6_9MICO</name>
<dbReference type="InterPro" id="IPR016040">
    <property type="entry name" value="NAD(P)-bd_dom"/>
</dbReference>
<gene>
    <name evidence="2" type="ORF">EFY87_06970</name>
</gene>
<dbReference type="EMBL" id="RJJQ01000005">
    <property type="protein sequence ID" value="RNI23173.1"/>
    <property type="molecule type" value="Genomic_DNA"/>
</dbReference>
<comment type="caution">
    <text evidence="2">The sequence shown here is derived from an EMBL/GenBank/DDBJ whole genome shotgun (WGS) entry which is preliminary data.</text>
</comment>
<dbReference type="InterPro" id="IPR051207">
    <property type="entry name" value="ComplexI_NDUFA9_subunit"/>
</dbReference>
<dbReference type="InterPro" id="IPR036291">
    <property type="entry name" value="NAD(P)-bd_dom_sf"/>
</dbReference>
<dbReference type="PANTHER" id="PTHR12126">
    <property type="entry name" value="NADH-UBIQUINONE OXIDOREDUCTASE 39 KDA SUBUNIT-RELATED"/>
    <property type="match status" value="1"/>
</dbReference>
<organism evidence="2 3">
    <name type="scientific">Flexivirga caeni</name>
    <dbReference type="NCBI Taxonomy" id="2294115"/>
    <lineage>
        <taxon>Bacteria</taxon>
        <taxon>Bacillati</taxon>
        <taxon>Actinomycetota</taxon>
        <taxon>Actinomycetes</taxon>
        <taxon>Micrococcales</taxon>
        <taxon>Dermacoccaceae</taxon>
        <taxon>Flexivirga</taxon>
    </lineage>
</organism>
<sequence length="298" mass="31881">MCWPNRWHTSSAYIRTTWRTDMSQATDPPRFVPGLPGIARQPVLVTGGTGTIGSQVVRELLRSGVPTTVLSRSPGRSPHEVREVVGDLTTGAGLAEAVDGVQTVIHCASDARHSQEVDVDGTRRLCMTLAQHNPDARLVNVSIVGCWDNPLPYYRAKAAAETVVTDSGCPHVTARATQVHELVHRLVGSQVAGFGVGVQGLRFAPVESAWLATQLVDLALDEEPPGVLELAGPEVLSARELAVLTAHVEGRRAPRVVRLPALGGTMRRFAEGSNLPGPEAIRGGAPYARWLAGRQNSR</sequence>
<evidence type="ECO:0000313" key="2">
    <source>
        <dbReference type="EMBL" id="RNI23173.1"/>
    </source>
</evidence>
<evidence type="ECO:0000259" key="1">
    <source>
        <dbReference type="Pfam" id="PF13460"/>
    </source>
</evidence>
<protein>
    <submittedName>
        <fullName evidence="2">NAD-dependent epimerase/dehydratase family protein</fullName>
    </submittedName>
</protein>
<dbReference type="GO" id="GO:0044877">
    <property type="term" value="F:protein-containing complex binding"/>
    <property type="evidence" value="ECO:0007669"/>
    <property type="project" value="TreeGrafter"/>
</dbReference>
<reference evidence="2 3" key="1">
    <citation type="submission" date="2018-11" db="EMBL/GenBank/DDBJ databases">
        <title>Draft genome of Simplicispira Flexivirga sp. BO-16.</title>
        <authorList>
            <person name="Im W.T."/>
        </authorList>
    </citation>
    <scope>NUCLEOTIDE SEQUENCE [LARGE SCALE GENOMIC DNA]</scope>
    <source>
        <strain evidence="2 3">BO-16</strain>
    </source>
</reference>
<dbReference type="Gene3D" id="3.40.50.720">
    <property type="entry name" value="NAD(P)-binding Rossmann-like Domain"/>
    <property type="match status" value="1"/>
</dbReference>
<dbReference type="SUPFAM" id="SSF51735">
    <property type="entry name" value="NAD(P)-binding Rossmann-fold domains"/>
    <property type="match status" value="1"/>
</dbReference>
<dbReference type="Pfam" id="PF13460">
    <property type="entry name" value="NAD_binding_10"/>
    <property type="match status" value="1"/>
</dbReference>
<feature type="domain" description="NAD(P)-binding" evidence="1">
    <location>
        <begin position="47"/>
        <end position="177"/>
    </location>
</feature>
<keyword evidence="3" id="KW-1185">Reference proteome</keyword>